<name>A0ABU7KIC4_9ACTN</name>
<dbReference type="InterPro" id="IPR024268">
    <property type="entry name" value="AviRa"/>
</dbReference>
<dbReference type="Proteomes" id="UP001348641">
    <property type="component" value="Unassembled WGS sequence"/>
</dbReference>
<organism evidence="2 3">
    <name type="scientific">Nocardiopsis tropica</name>
    <dbReference type="NCBI Taxonomy" id="109330"/>
    <lineage>
        <taxon>Bacteria</taxon>
        <taxon>Bacillati</taxon>
        <taxon>Actinomycetota</taxon>
        <taxon>Actinomycetes</taxon>
        <taxon>Streptosporangiales</taxon>
        <taxon>Nocardiopsidaceae</taxon>
        <taxon>Nocardiopsis</taxon>
    </lineage>
</organism>
<dbReference type="Gene3D" id="3.40.50.150">
    <property type="entry name" value="Vaccinia Virus protein VP39"/>
    <property type="match status" value="1"/>
</dbReference>
<proteinExistence type="predicted"/>
<gene>
    <name evidence="2" type="ORF">Q8A49_00900</name>
</gene>
<protein>
    <submittedName>
        <fullName evidence="2">rRNA methyltransferase</fullName>
    </submittedName>
</protein>
<dbReference type="GO" id="GO:0008168">
    <property type="term" value="F:methyltransferase activity"/>
    <property type="evidence" value="ECO:0007669"/>
    <property type="project" value="UniProtKB-KW"/>
</dbReference>
<dbReference type="RefSeq" id="WP_330156360.1">
    <property type="nucleotide sequence ID" value="NZ_BAAAJA010000024.1"/>
</dbReference>
<feature type="region of interest" description="Disordered" evidence="1">
    <location>
        <begin position="178"/>
        <end position="212"/>
    </location>
</feature>
<sequence>MSYRYAVERTDHSTLASGQVLRSAPGFPGFPVRLASELFQRAMVHTKEERVRLWDPCCGSGYLVTVLGFLHRERLTRVRAGDVDPDAVALAARNLRLLSAEGLAEREDELRRSARDFGRPEFVERAEATRDLAAGLSATGGDLPHEAVVEDVFSLRDPVGADLVVTDVPYGEMTSWAGAVPEDGGPGAAGHGSGTGHAPSDRREGGGSAGGGAPLRAMLASLGRVLPEHAVVVVTARTRRVALPEGVRALERVKVGNRAAALVRARDIAP</sequence>
<dbReference type="SUPFAM" id="SSF53335">
    <property type="entry name" value="S-adenosyl-L-methionine-dependent methyltransferases"/>
    <property type="match status" value="1"/>
</dbReference>
<accession>A0ABU7KIC4</accession>
<keyword evidence="2" id="KW-0489">Methyltransferase</keyword>
<evidence type="ECO:0000313" key="3">
    <source>
        <dbReference type="Proteomes" id="UP001348641"/>
    </source>
</evidence>
<reference evidence="2 3" key="1">
    <citation type="submission" date="2023-07" db="EMBL/GenBank/DDBJ databases">
        <authorList>
            <person name="Girao M."/>
            <person name="Carvalho M.F."/>
        </authorList>
    </citation>
    <scope>NUCLEOTIDE SEQUENCE [LARGE SCALE GENOMIC DNA]</scope>
    <source>
        <strain evidence="2 3">66/93</strain>
    </source>
</reference>
<dbReference type="GO" id="GO:0032259">
    <property type="term" value="P:methylation"/>
    <property type="evidence" value="ECO:0007669"/>
    <property type="project" value="UniProtKB-KW"/>
</dbReference>
<keyword evidence="2" id="KW-0808">Transferase</keyword>
<evidence type="ECO:0000313" key="2">
    <source>
        <dbReference type="EMBL" id="MEE2049051.1"/>
    </source>
</evidence>
<dbReference type="Pfam" id="PF11599">
    <property type="entry name" value="AviRa"/>
    <property type="match status" value="2"/>
</dbReference>
<dbReference type="Gene3D" id="1.10.287.540">
    <property type="entry name" value="Helix hairpin bin"/>
    <property type="match status" value="1"/>
</dbReference>
<evidence type="ECO:0000256" key="1">
    <source>
        <dbReference type="SAM" id="MobiDB-lite"/>
    </source>
</evidence>
<dbReference type="InterPro" id="IPR029063">
    <property type="entry name" value="SAM-dependent_MTases_sf"/>
</dbReference>
<dbReference type="EMBL" id="JAUUCC010000002">
    <property type="protein sequence ID" value="MEE2049051.1"/>
    <property type="molecule type" value="Genomic_DNA"/>
</dbReference>
<feature type="compositionally biased region" description="Gly residues" evidence="1">
    <location>
        <begin position="184"/>
        <end position="195"/>
    </location>
</feature>
<comment type="caution">
    <text evidence="2">The sequence shown here is derived from an EMBL/GenBank/DDBJ whole genome shotgun (WGS) entry which is preliminary data.</text>
</comment>